<name>A7HSM7_PARL1</name>
<dbReference type="KEGG" id="pla:Plav_1290"/>
<keyword evidence="3" id="KW-1185">Reference proteome</keyword>
<dbReference type="OrthoDB" id="9801517at2"/>
<proteinExistence type="predicted"/>
<keyword evidence="1" id="KW-0378">Hydrolase</keyword>
<dbReference type="Proteomes" id="UP000006377">
    <property type="component" value="Chromosome"/>
</dbReference>
<evidence type="ECO:0000313" key="2">
    <source>
        <dbReference type="EMBL" id="ABS62910.1"/>
    </source>
</evidence>
<dbReference type="InterPro" id="IPR050563">
    <property type="entry name" value="4-hydroxybenzoyl-CoA_TE"/>
</dbReference>
<gene>
    <name evidence="2" type="ordered locus">Plav_1290</name>
</gene>
<dbReference type="PANTHER" id="PTHR31793:SF37">
    <property type="entry name" value="ACYL-COA THIOESTER HYDROLASE YBGC"/>
    <property type="match status" value="1"/>
</dbReference>
<protein>
    <submittedName>
        <fullName evidence="2">Thioesterase superfamily protein</fullName>
    </submittedName>
</protein>
<sequence>MSSPSPPPSWDWPNPFIHEVRVEPHHIDDFQHTNNVVYLTWMAKTAWEHSKVLGLDFPSYARLNRGMVVRRHELEYLAASHEGQRVLIGTWITANDGKLRLRRRFQMINGDTNETLLRGLTDFVCINIETGRATRMPQEFVDTYRLTADVAADRRG</sequence>
<dbReference type="HOGENOM" id="CLU_101141_4_1_5"/>
<organism evidence="2 3">
    <name type="scientific">Parvibaculum lavamentivorans (strain DS-1 / DSM 13023 / NCIMB 13966)</name>
    <dbReference type="NCBI Taxonomy" id="402881"/>
    <lineage>
        <taxon>Bacteria</taxon>
        <taxon>Pseudomonadati</taxon>
        <taxon>Pseudomonadota</taxon>
        <taxon>Alphaproteobacteria</taxon>
        <taxon>Hyphomicrobiales</taxon>
        <taxon>Parvibaculaceae</taxon>
        <taxon>Parvibaculum</taxon>
    </lineage>
</organism>
<dbReference type="SUPFAM" id="SSF54637">
    <property type="entry name" value="Thioesterase/thiol ester dehydrase-isomerase"/>
    <property type="match status" value="1"/>
</dbReference>
<dbReference type="EMBL" id="CP000774">
    <property type="protein sequence ID" value="ABS62910.1"/>
    <property type="molecule type" value="Genomic_DNA"/>
</dbReference>
<reference evidence="2 3" key="1">
    <citation type="journal article" date="2011" name="Stand. Genomic Sci.">
        <title>Complete genome sequence of Parvibaculum lavamentivorans type strain (DS-1(T)).</title>
        <authorList>
            <person name="Schleheck D."/>
            <person name="Weiss M."/>
            <person name="Pitluck S."/>
            <person name="Bruce D."/>
            <person name="Land M.L."/>
            <person name="Han S."/>
            <person name="Saunders E."/>
            <person name="Tapia R."/>
            <person name="Detter C."/>
            <person name="Brettin T."/>
            <person name="Han J."/>
            <person name="Woyke T."/>
            <person name="Goodwin L."/>
            <person name="Pennacchio L."/>
            <person name="Nolan M."/>
            <person name="Cook A.M."/>
            <person name="Kjelleberg S."/>
            <person name="Thomas T."/>
        </authorList>
    </citation>
    <scope>NUCLEOTIDE SEQUENCE [LARGE SCALE GENOMIC DNA]</scope>
    <source>
        <strain evidence="3">DS-1 / DSM 13023 / NCIMB 13966</strain>
    </source>
</reference>
<dbReference type="Pfam" id="PF13279">
    <property type="entry name" value="4HBT_2"/>
    <property type="match status" value="1"/>
</dbReference>
<dbReference type="eggNOG" id="COG0824">
    <property type="taxonomic scope" value="Bacteria"/>
</dbReference>
<dbReference type="STRING" id="402881.Plav_1290"/>
<dbReference type="GO" id="GO:0047617">
    <property type="term" value="F:fatty acyl-CoA hydrolase activity"/>
    <property type="evidence" value="ECO:0007669"/>
    <property type="project" value="TreeGrafter"/>
</dbReference>
<dbReference type="PANTHER" id="PTHR31793">
    <property type="entry name" value="4-HYDROXYBENZOYL-COA THIOESTERASE FAMILY MEMBER"/>
    <property type="match status" value="1"/>
</dbReference>
<accession>A7HSM7</accession>
<dbReference type="AlphaFoldDB" id="A7HSM7"/>
<dbReference type="InterPro" id="IPR029069">
    <property type="entry name" value="HotDog_dom_sf"/>
</dbReference>
<dbReference type="CDD" id="cd00586">
    <property type="entry name" value="4HBT"/>
    <property type="match status" value="1"/>
</dbReference>
<dbReference type="Gene3D" id="3.10.129.10">
    <property type="entry name" value="Hotdog Thioesterase"/>
    <property type="match status" value="1"/>
</dbReference>
<dbReference type="RefSeq" id="WP_012110184.1">
    <property type="nucleotide sequence ID" value="NC_009719.1"/>
</dbReference>
<evidence type="ECO:0000313" key="3">
    <source>
        <dbReference type="Proteomes" id="UP000006377"/>
    </source>
</evidence>
<evidence type="ECO:0000256" key="1">
    <source>
        <dbReference type="ARBA" id="ARBA00022801"/>
    </source>
</evidence>